<reference evidence="2" key="1">
    <citation type="journal article" date="2023" name="Mol. Phylogenet. Evol.">
        <title>Genome-scale phylogeny and comparative genomics of the fungal order Sordariales.</title>
        <authorList>
            <person name="Hensen N."/>
            <person name="Bonometti L."/>
            <person name="Westerberg I."/>
            <person name="Brannstrom I.O."/>
            <person name="Guillou S."/>
            <person name="Cros-Aarteil S."/>
            <person name="Calhoun S."/>
            <person name="Haridas S."/>
            <person name="Kuo A."/>
            <person name="Mondo S."/>
            <person name="Pangilinan J."/>
            <person name="Riley R."/>
            <person name="LaButti K."/>
            <person name="Andreopoulos B."/>
            <person name="Lipzen A."/>
            <person name="Chen C."/>
            <person name="Yan M."/>
            <person name="Daum C."/>
            <person name="Ng V."/>
            <person name="Clum A."/>
            <person name="Steindorff A."/>
            <person name="Ohm R.A."/>
            <person name="Martin F."/>
            <person name="Silar P."/>
            <person name="Natvig D.O."/>
            <person name="Lalanne C."/>
            <person name="Gautier V."/>
            <person name="Ament-Velasquez S.L."/>
            <person name="Kruys A."/>
            <person name="Hutchinson M.I."/>
            <person name="Powell A.J."/>
            <person name="Barry K."/>
            <person name="Miller A.N."/>
            <person name="Grigoriev I.V."/>
            <person name="Debuchy R."/>
            <person name="Gladieux P."/>
            <person name="Hiltunen Thoren M."/>
            <person name="Johannesson H."/>
        </authorList>
    </citation>
    <scope>NUCLEOTIDE SEQUENCE</scope>
    <source>
        <strain evidence="2">CBS 168.71</strain>
    </source>
</reference>
<proteinExistence type="predicted"/>
<dbReference type="RefSeq" id="XP_062654983.1">
    <property type="nucleotide sequence ID" value="XM_062807788.1"/>
</dbReference>
<dbReference type="EMBL" id="JAUEPN010000009">
    <property type="protein sequence ID" value="KAK3291469.1"/>
    <property type="molecule type" value="Genomic_DNA"/>
</dbReference>
<evidence type="ECO:0000313" key="3">
    <source>
        <dbReference type="Proteomes" id="UP001278766"/>
    </source>
</evidence>
<name>A0AAE0LNT3_9PEZI</name>
<feature type="region of interest" description="Disordered" evidence="1">
    <location>
        <begin position="268"/>
        <end position="301"/>
    </location>
</feature>
<accession>A0AAE0LNT3</accession>
<evidence type="ECO:0000313" key="2">
    <source>
        <dbReference type="EMBL" id="KAK3291469.1"/>
    </source>
</evidence>
<reference evidence="2" key="2">
    <citation type="submission" date="2023-06" db="EMBL/GenBank/DDBJ databases">
        <authorList>
            <consortium name="Lawrence Berkeley National Laboratory"/>
            <person name="Haridas S."/>
            <person name="Hensen N."/>
            <person name="Bonometti L."/>
            <person name="Westerberg I."/>
            <person name="Brannstrom I.O."/>
            <person name="Guillou S."/>
            <person name="Cros-Aarteil S."/>
            <person name="Calhoun S."/>
            <person name="Kuo A."/>
            <person name="Mondo S."/>
            <person name="Pangilinan J."/>
            <person name="Riley R."/>
            <person name="Labutti K."/>
            <person name="Andreopoulos B."/>
            <person name="Lipzen A."/>
            <person name="Chen C."/>
            <person name="Yanf M."/>
            <person name="Daum C."/>
            <person name="Ng V."/>
            <person name="Clum A."/>
            <person name="Steindorff A."/>
            <person name="Ohm R."/>
            <person name="Martin F."/>
            <person name="Silar P."/>
            <person name="Natvig D."/>
            <person name="Lalanne C."/>
            <person name="Gautier V."/>
            <person name="Ament-Velasquez S.L."/>
            <person name="Kruys A."/>
            <person name="Hutchinson M.I."/>
            <person name="Powell A.J."/>
            <person name="Barry K."/>
            <person name="Miller A.N."/>
            <person name="Grigoriev I.V."/>
            <person name="Debuchy R."/>
            <person name="Gladieux P."/>
            <person name="Thoren M.H."/>
            <person name="Johannesson H."/>
        </authorList>
    </citation>
    <scope>NUCLEOTIDE SEQUENCE</scope>
    <source>
        <strain evidence="2">CBS 168.71</strain>
    </source>
</reference>
<keyword evidence="3" id="KW-1185">Reference proteome</keyword>
<comment type="caution">
    <text evidence="2">The sequence shown here is derived from an EMBL/GenBank/DDBJ whole genome shotgun (WGS) entry which is preliminary data.</text>
</comment>
<dbReference type="GeneID" id="87844736"/>
<dbReference type="AlphaFoldDB" id="A0AAE0LNT3"/>
<protein>
    <submittedName>
        <fullName evidence="2">Uncharacterized protein</fullName>
    </submittedName>
</protein>
<evidence type="ECO:0000256" key="1">
    <source>
        <dbReference type="SAM" id="MobiDB-lite"/>
    </source>
</evidence>
<feature type="compositionally biased region" description="Basic and acidic residues" evidence="1">
    <location>
        <begin position="269"/>
        <end position="281"/>
    </location>
</feature>
<sequence length="301" mass="33351">MTTTLRPRHEPCTILQNHGISCLLWFEDALAAHGVPTAVFDLYLLVNSLAGAEDALVAKGWTPAPQLSRGRHILSGSQCIPHRRLVPPKLMTARDAMEEGSTAPPSRGPPESPRVVLLPAANWGVSNLDTRLPSGGGFVPPLALLIDGLVGVLMDLPVAPTSETLQGRLGTQLAYLYRYCAGLKNQNFAESLKLEHRQFHYDALSKPGLGTIPFISEQRQNRDEIRKGERQPQRNSWYLAPELSQGKNKNHAGWQWMASRVPLSKFMRQRREDGPRTRQGCELKVFPQSPSSKTGGEGRWK</sequence>
<gene>
    <name evidence="2" type="ORF">B0H64DRAFT_469176</name>
</gene>
<organism evidence="2 3">
    <name type="scientific">Chaetomium fimeti</name>
    <dbReference type="NCBI Taxonomy" id="1854472"/>
    <lineage>
        <taxon>Eukaryota</taxon>
        <taxon>Fungi</taxon>
        <taxon>Dikarya</taxon>
        <taxon>Ascomycota</taxon>
        <taxon>Pezizomycotina</taxon>
        <taxon>Sordariomycetes</taxon>
        <taxon>Sordariomycetidae</taxon>
        <taxon>Sordariales</taxon>
        <taxon>Chaetomiaceae</taxon>
        <taxon>Chaetomium</taxon>
    </lineage>
</organism>
<dbReference type="Proteomes" id="UP001278766">
    <property type="component" value="Unassembled WGS sequence"/>
</dbReference>